<dbReference type="Proteomes" id="UP000724874">
    <property type="component" value="Unassembled WGS sequence"/>
</dbReference>
<dbReference type="EMBL" id="JADNYJ010000030">
    <property type="protein sequence ID" value="KAF8903427.1"/>
    <property type="molecule type" value="Genomic_DNA"/>
</dbReference>
<protein>
    <submittedName>
        <fullName evidence="2">Uncharacterized protein</fullName>
    </submittedName>
</protein>
<evidence type="ECO:0000313" key="2">
    <source>
        <dbReference type="EMBL" id="KAF8903427.1"/>
    </source>
</evidence>
<gene>
    <name evidence="2" type="ORF">CPB84DRAFT_1746142</name>
</gene>
<feature type="compositionally biased region" description="Basic and acidic residues" evidence="1">
    <location>
        <begin position="164"/>
        <end position="182"/>
    </location>
</feature>
<organism evidence="2 3">
    <name type="scientific">Gymnopilus junonius</name>
    <name type="common">Spectacular rustgill mushroom</name>
    <name type="synonym">Gymnopilus spectabilis subsp. junonius</name>
    <dbReference type="NCBI Taxonomy" id="109634"/>
    <lineage>
        <taxon>Eukaryota</taxon>
        <taxon>Fungi</taxon>
        <taxon>Dikarya</taxon>
        <taxon>Basidiomycota</taxon>
        <taxon>Agaricomycotina</taxon>
        <taxon>Agaricomycetes</taxon>
        <taxon>Agaricomycetidae</taxon>
        <taxon>Agaricales</taxon>
        <taxon>Agaricineae</taxon>
        <taxon>Hymenogastraceae</taxon>
        <taxon>Gymnopilus</taxon>
    </lineage>
</organism>
<comment type="caution">
    <text evidence="2">The sequence shown here is derived from an EMBL/GenBank/DDBJ whole genome shotgun (WGS) entry which is preliminary data.</text>
</comment>
<dbReference type="AlphaFoldDB" id="A0A9P5TPL1"/>
<evidence type="ECO:0000256" key="1">
    <source>
        <dbReference type="SAM" id="MobiDB-lite"/>
    </source>
</evidence>
<feature type="compositionally biased region" description="Basic and acidic residues" evidence="1">
    <location>
        <begin position="39"/>
        <end position="53"/>
    </location>
</feature>
<sequence>MFKAATEGNNLNEDADGTHTLSQLHDIVLLHFKGLKDKEAGKGSNRSDGDNGHGNDGTVLGIEEQSLTLLESQMKMPAAGTLIKTVCQSISELIWGLLASKSPSLAERSSMRVKMMGDQHKLAEDFAWAEKPSRLEEIGNSDDLSAISQTRKLEYSQELKHFSMLGREDERDSAPKSEEEKLCSWPLC</sequence>
<accession>A0A9P5TPL1</accession>
<feature type="region of interest" description="Disordered" evidence="1">
    <location>
        <begin position="39"/>
        <end position="58"/>
    </location>
</feature>
<proteinExistence type="predicted"/>
<reference evidence="2" key="1">
    <citation type="submission" date="2020-11" db="EMBL/GenBank/DDBJ databases">
        <authorList>
            <consortium name="DOE Joint Genome Institute"/>
            <person name="Ahrendt S."/>
            <person name="Riley R."/>
            <person name="Andreopoulos W."/>
            <person name="LaButti K."/>
            <person name="Pangilinan J."/>
            <person name="Ruiz-duenas F.J."/>
            <person name="Barrasa J.M."/>
            <person name="Sanchez-Garcia M."/>
            <person name="Camarero S."/>
            <person name="Miyauchi S."/>
            <person name="Serrano A."/>
            <person name="Linde D."/>
            <person name="Babiker R."/>
            <person name="Drula E."/>
            <person name="Ayuso-Fernandez I."/>
            <person name="Pacheco R."/>
            <person name="Padilla G."/>
            <person name="Ferreira P."/>
            <person name="Barriuso J."/>
            <person name="Kellner H."/>
            <person name="Castanera R."/>
            <person name="Alfaro M."/>
            <person name="Ramirez L."/>
            <person name="Pisabarro A.G."/>
            <person name="Kuo A."/>
            <person name="Tritt A."/>
            <person name="Lipzen A."/>
            <person name="He G."/>
            <person name="Yan M."/>
            <person name="Ng V."/>
            <person name="Cullen D."/>
            <person name="Martin F."/>
            <person name="Rosso M.-N."/>
            <person name="Henrissat B."/>
            <person name="Hibbett D."/>
            <person name="Martinez A.T."/>
            <person name="Grigoriev I.V."/>
        </authorList>
    </citation>
    <scope>NUCLEOTIDE SEQUENCE</scope>
    <source>
        <strain evidence="2">AH 44721</strain>
    </source>
</reference>
<name>A0A9P5TPL1_GYMJU</name>
<evidence type="ECO:0000313" key="3">
    <source>
        <dbReference type="Proteomes" id="UP000724874"/>
    </source>
</evidence>
<feature type="region of interest" description="Disordered" evidence="1">
    <location>
        <begin position="164"/>
        <end position="188"/>
    </location>
</feature>
<keyword evidence="3" id="KW-1185">Reference proteome</keyword>